<reference evidence="1 2" key="1">
    <citation type="submission" date="2017-04" db="EMBL/GenBank/DDBJ databases">
        <authorList>
            <person name="Afonso C.L."/>
            <person name="Miller P.J."/>
            <person name="Scott M.A."/>
            <person name="Spackman E."/>
            <person name="Goraichik I."/>
            <person name="Dimitrov K.M."/>
            <person name="Suarez D.L."/>
            <person name="Swayne D.E."/>
        </authorList>
    </citation>
    <scope>NUCLEOTIDE SEQUENCE [LARGE SCALE GENOMIC DNA]</scope>
    <source>
        <strain evidence="1 2">DSM 11622</strain>
    </source>
</reference>
<sequence length="283" mass="31720">MGLYVKNILTRGMWRLLALVLLLGAVSCENLQQDIDVVIPTAPAQLVVECYLEPNQRAQLTVSETAPYLSSPIPVVPSDVTVVISGPNRQRETLLYNPGFNFITGKVYTHSSRSRLLIRPGDVFTLEAKDTKGRIVTGTAKMPATVPLDTVEFNFNDRPVQQREAIVLGRFRDPLATLDFYRFQIHRDSISQNPEVDYSIEDRLNEGKEITLGTSYEFISGDLLIVTLFHLDQPYYRFLQSTQNARNANGNPFAQPAAIQSTVQGGIGVFTILSYQRRSLVIR</sequence>
<dbReference type="Proteomes" id="UP000192266">
    <property type="component" value="Unassembled WGS sequence"/>
</dbReference>
<dbReference type="InterPro" id="IPR025345">
    <property type="entry name" value="DUF4249"/>
</dbReference>
<keyword evidence="2" id="KW-1185">Reference proteome</keyword>
<organism evidence="1 2">
    <name type="scientific">Hymenobacter roseosalivarius DSM 11622</name>
    <dbReference type="NCBI Taxonomy" id="645990"/>
    <lineage>
        <taxon>Bacteria</taxon>
        <taxon>Pseudomonadati</taxon>
        <taxon>Bacteroidota</taxon>
        <taxon>Cytophagia</taxon>
        <taxon>Cytophagales</taxon>
        <taxon>Hymenobacteraceae</taxon>
        <taxon>Hymenobacter</taxon>
    </lineage>
</organism>
<evidence type="ECO:0000313" key="2">
    <source>
        <dbReference type="Proteomes" id="UP000192266"/>
    </source>
</evidence>
<dbReference type="STRING" id="645990.SAMN00120144_0641"/>
<dbReference type="Pfam" id="PF14054">
    <property type="entry name" value="DUF4249"/>
    <property type="match status" value="1"/>
</dbReference>
<dbReference type="PROSITE" id="PS51257">
    <property type="entry name" value="PROKAR_LIPOPROTEIN"/>
    <property type="match status" value="1"/>
</dbReference>
<evidence type="ECO:0008006" key="3">
    <source>
        <dbReference type="Google" id="ProtNLM"/>
    </source>
</evidence>
<protein>
    <recommendedName>
        <fullName evidence="3">DUF4249 domain-containing protein</fullName>
    </recommendedName>
</protein>
<evidence type="ECO:0000313" key="1">
    <source>
        <dbReference type="EMBL" id="SMB91137.1"/>
    </source>
</evidence>
<dbReference type="AlphaFoldDB" id="A0A1W1VCF3"/>
<gene>
    <name evidence="1" type="ORF">SAMN00120144_0641</name>
</gene>
<dbReference type="EMBL" id="FWWW01000055">
    <property type="protein sequence ID" value="SMB91137.1"/>
    <property type="molecule type" value="Genomic_DNA"/>
</dbReference>
<accession>A0A1W1VCF3</accession>
<name>A0A1W1VCF3_9BACT</name>
<proteinExistence type="predicted"/>